<evidence type="ECO:0000313" key="1">
    <source>
        <dbReference type="EMBL" id="CAI9949466.1"/>
    </source>
</evidence>
<dbReference type="EMBL" id="CATOUU010000799">
    <property type="protein sequence ID" value="CAI9949466.1"/>
    <property type="molecule type" value="Genomic_DNA"/>
</dbReference>
<keyword evidence="3" id="KW-1185">Reference proteome</keyword>
<reference evidence="1" key="1">
    <citation type="submission" date="2023-06" db="EMBL/GenBank/DDBJ databases">
        <authorList>
            <person name="Kurt Z."/>
        </authorList>
    </citation>
    <scope>NUCLEOTIDE SEQUENCE</scope>
</reference>
<reference evidence="2 3" key="2">
    <citation type="submission" date="2024-07" db="EMBL/GenBank/DDBJ databases">
        <authorList>
            <person name="Akdeniz Z."/>
        </authorList>
    </citation>
    <scope>NUCLEOTIDE SEQUENCE [LARGE SCALE GENOMIC DNA]</scope>
</reference>
<accession>A0AA86UF54</accession>
<proteinExistence type="predicted"/>
<name>A0AA86UF54_9EUKA</name>
<evidence type="ECO:0000313" key="3">
    <source>
        <dbReference type="Proteomes" id="UP001642409"/>
    </source>
</evidence>
<gene>
    <name evidence="1" type="ORF">HINF_LOCUS37111</name>
    <name evidence="2" type="ORF">HINF_LOCUS66820</name>
</gene>
<sequence length="207" mass="24735">MSDEILQSKVNALLQFELQKLYLNRITKQQTNQKAQKVRAPSLTEQRYIYRFIIENKALSVKQIVEQLKAYFNNEISEETIMLCVEQRNILKQIIYKIEKENIKDKQTKQNNTRNEEFDQNNLIHPACIDEMTIGMYCLLHENKYNHKYNIEPWMNNSVNQFNPFIKYKEIGTKTVCEAGTQTVCYEHKQITDQNLIEDIYKQQNEQ</sequence>
<protein>
    <submittedName>
        <fullName evidence="2">Hypothetical_protein</fullName>
    </submittedName>
</protein>
<evidence type="ECO:0000313" key="2">
    <source>
        <dbReference type="EMBL" id="CAL6093198.1"/>
    </source>
</evidence>
<comment type="caution">
    <text evidence="1">The sequence shown here is derived from an EMBL/GenBank/DDBJ whole genome shotgun (WGS) entry which is preliminary data.</text>
</comment>
<dbReference type="EMBL" id="CAXDID020000455">
    <property type="protein sequence ID" value="CAL6093198.1"/>
    <property type="molecule type" value="Genomic_DNA"/>
</dbReference>
<dbReference type="Proteomes" id="UP001642409">
    <property type="component" value="Unassembled WGS sequence"/>
</dbReference>
<organism evidence="1">
    <name type="scientific">Hexamita inflata</name>
    <dbReference type="NCBI Taxonomy" id="28002"/>
    <lineage>
        <taxon>Eukaryota</taxon>
        <taxon>Metamonada</taxon>
        <taxon>Diplomonadida</taxon>
        <taxon>Hexamitidae</taxon>
        <taxon>Hexamitinae</taxon>
        <taxon>Hexamita</taxon>
    </lineage>
</organism>
<dbReference type="AlphaFoldDB" id="A0AA86UF54"/>